<evidence type="ECO:0000256" key="1">
    <source>
        <dbReference type="SAM" id="MobiDB-lite"/>
    </source>
</evidence>
<accession>A0ABQ5EFI7</accession>
<evidence type="ECO:0000313" key="3">
    <source>
        <dbReference type="Proteomes" id="UP001151760"/>
    </source>
</evidence>
<reference evidence="2" key="2">
    <citation type="submission" date="2022-01" db="EMBL/GenBank/DDBJ databases">
        <authorList>
            <person name="Yamashiro T."/>
            <person name="Shiraishi A."/>
            <person name="Satake H."/>
            <person name="Nakayama K."/>
        </authorList>
    </citation>
    <scope>NUCLEOTIDE SEQUENCE</scope>
</reference>
<organism evidence="2 3">
    <name type="scientific">Tanacetum coccineum</name>
    <dbReference type="NCBI Taxonomy" id="301880"/>
    <lineage>
        <taxon>Eukaryota</taxon>
        <taxon>Viridiplantae</taxon>
        <taxon>Streptophyta</taxon>
        <taxon>Embryophyta</taxon>
        <taxon>Tracheophyta</taxon>
        <taxon>Spermatophyta</taxon>
        <taxon>Magnoliopsida</taxon>
        <taxon>eudicotyledons</taxon>
        <taxon>Gunneridae</taxon>
        <taxon>Pentapetalae</taxon>
        <taxon>asterids</taxon>
        <taxon>campanulids</taxon>
        <taxon>Asterales</taxon>
        <taxon>Asteraceae</taxon>
        <taxon>Asteroideae</taxon>
        <taxon>Anthemideae</taxon>
        <taxon>Anthemidinae</taxon>
        <taxon>Tanacetum</taxon>
    </lineage>
</organism>
<feature type="region of interest" description="Disordered" evidence="1">
    <location>
        <begin position="232"/>
        <end position="277"/>
    </location>
</feature>
<name>A0ABQ5EFI7_9ASTR</name>
<gene>
    <name evidence="2" type="ORF">Tco_0975840</name>
</gene>
<keyword evidence="3" id="KW-1185">Reference proteome</keyword>
<proteinExistence type="predicted"/>
<feature type="compositionally biased region" description="Polar residues" evidence="1">
    <location>
        <begin position="235"/>
        <end position="257"/>
    </location>
</feature>
<sequence length="498" mass="56653">MSSWKIPESSYTTLSSMKNLDEIDNFTDQFLNYKPTEDDQEKTNVVDETDSIIPDPSHQTNTSAPLVTAPVINISSPRPSSQVNAPPINTEATAIIITILEITLFIAFQLRVAKLEQDMSEVKKTDRSAAVLASIQSQVPTVVDKFLGTKVDALLNALEKHTAYLIQKYSRLHAPESSKKQESKKSPEEILIIKREQEEQKHVPTYTIKKRKLLTRLKTIKESLIVMMMRLNDGRPSQQDSKPGTTASAWKITNTRDAPSGSLMPRFEPQSKQSSYDIQIQNKEQDHISDSDDNYISHFPRYQSITSWFQSNTGRQTRRKTDQNGPFLQMITLDQRTTGKMYMSQRKNKLCKADLEGPTFNLVKSFHKNSVSFLFQMDECYKLLTDKVDLVNLEGHQILRNVYEPLPLGGHHAVSNSIRAWRPGNGLRTTKEGLKTLSSYERSHKGVKASANSDIVYFFISAQDGNTLQDDERLDLADDLMKAQVHNQRQVNEYQKDH</sequence>
<comment type="caution">
    <text evidence="2">The sequence shown here is derived from an EMBL/GenBank/DDBJ whole genome shotgun (WGS) entry which is preliminary data.</text>
</comment>
<reference evidence="2" key="1">
    <citation type="journal article" date="2022" name="Int. J. Mol. Sci.">
        <title>Draft Genome of Tanacetum Coccineum: Genomic Comparison of Closely Related Tanacetum-Family Plants.</title>
        <authorList>
            <person name="Yamashiro T."/>
            <person name="Shiraishi A."/>
            <person name="Nakayama K."/>
            <person name="Satake H."/>
        </authorList>
    </citation>
    <scope>NUCLEOTIDE SEQUENCE</scope>
</reference>
<protein>
    <submittedName>
        <fullName evidence="2">Uncharacterized protein</fullName>
    </submittedName>
</protein>
<dbReference type="EMBL" id="BQNB010016258">
    <property type="protein sequence ID" value="GJT49683.1"/>
    <property type="molecule type" value="Genomic_DNA"/>
</dbReference>
<dbReference type="Proteomes" id="UP001151760">
    <property type="component" value="Unassembled WGS sequence"/>
</dbReference>
<evidence type="ECO:0000313" key="2">
    <source>
        <dbReference type="EMBL" id="GJT49683.1"/>
    </source>
</evidence>